<feature type="transmembrane region" description="Helical" evidence="6">
    <location>
        <begin position="304"/>
        <end position="323"/>
    </location>
</feature>
<feature type="transmembrane region" description="Helical" evidence="6">
    <location>
        <begin position="430"/>
        <end position="452"/>
    </location>
</feature>
<dbReference type="GO" id="GO:0005886">
    <property type="term" value="C:plasma membrane"/>
    <property type="evidence" value="ECO:0007669"/>
    <property type="project" value="UniProtKB-SubCell"/>
</dbReference>
<feature type="transmembrane region" description="Helical" evidence="6">
    <location>
        <begin position="136"/>
        <end position="157"/>
    </location>
</feature>
<keyword evidence="5 6" id="KW-0472">Membrane</keyword>
<organism evidence="7 8">
    <name type="scientific">Aliicoccus persicus</name>
    <dbReference type="NCBI Taxonomy" id="930138"/>
    <lineage>
        <taxon>Bacteria</taxon>
        <taxon>Bacillati</taxon>
        <taxon>Bacillota</taxon>
        <taxon>Bacilli</taxon>
        <taxon>Bacillales</taxon>
        <taxon>Staphylococcaceae</taxon>
        <taxon>Aliicoccus</taxon>
    </lineage>
</organism>
<proteinExistence type="predicted"/>
<dbReference type="Proteomes" id="UP000763505">
    <property type="component" value="Unassembled WGS sequence"/>
</dbReference>
<feature type="transmembrane region" description="Helical" evidence="6">
    <location>
        <begin position="472"/>
        <end position="490"/>
    </location>
</feature>
<feature type="transmembrane region" description="Helical" evidence="6">
    <location>
        <begin position="12"/>
        <end position="33"/>
    </location>
</feature>
<dbReference type="PANTHER" id="PTHR30250">
    <property type="entry name" value="PST FAMILY PREDICTED COLANIC ACID TRANSPORTER"/>
    <property type="match status" value="1"/>
</dbReference>
<dbReference type="CDD" id="cd13124">
    <property type="entry name" value="MATE_SpoVB_like"/>
    <property type="match status" value="1"/>
</dbReference>
<feature type="transmembrane region" description="Helical" evidence="6">
    <location>
        <begin position="374"/>
        <end position="394"/>
    </location>
</feature>
<gene>
    <name evidence="7" type="ORF">K8V35_06540</name>
</gene>
<evidence type="ECO:0000256" key="4">
    <source>
        <dbReference type="ARBA" id="ARBA00022989"/>
    </source>
</evidence>
<protein>
    <submittedName>
        <fullName evidence="7">Polysaccharide biosynthesis protein</fullName>
    </submittedName>
</protein>
<feature type="transmembrane region" description="Helical" evidence="6">
    <location>
        <begin position="251"/>
        <end position="271"/>
    </location>
</feature>
<evidence type="ECO:0000256" key="6">
    <source>
        <dbReference type="SAM" id="Phobius"/>
    </source>
</evidence>
<keyword evidence="4 6" id="KW-1133">Transmembrane helix</keyword>
<feature type="transmembrane region" description="Helical" evidence="6">
    <location>
        <begin position="343"/>
        <end position="368"/>
    </location>
</feature>
<comment type="subcellular location">
    <subcellularLocation>
        <location evidence="1">Cell membrane</location>
        <topology evidence="1">Multi-pass membrane protein</topology>
    </subcellularLocation>
</comment>
<reference evidence="7" key="2">
    <citation type="submission" date="2021-09" db="EMBL/GenBank/DDBJ databases">
        <authorList>
            <person name="Gilroy R."/>
        </authorList>
    </citation>
    <scope>NUCLEOTIDE SEQUENCE</scope>
    <source>
        <strain evidence="7">6019</strain>
    </source>
</reference>
<feature type="transmembrane region" description="Helical" evidence="6">
    <location>
        <begin position="178"/>
        <end position="196"/>
    </location>
</feature>
<feature type="transmembrane region" description="Helical" evidence="6">
    <location>
        <begin position="502"/>
        <end position="522"/>
    </location>
</feature>
<feature type="transmembrane region" description="Helical" evidence="6">
    <location>
        <begin position="406"/>
        <end position="424"/>
    </location>
</feature>
<keyword evidence="2" id="KW-1003">Cell membrane</keyword>
<dbReference type="InterPro" id="IPR024923">
    <property type="entry name" value="PG_synth_SpoVB"/>
</dbReference>
<dbReference type="EMBL" id="DYYI01000071">
    <property type="protein sequence ID" value="HJE19993.1"/>
    <property type="molecule type" value="Genomic_DNA"/>
</dbReference>
<evidence type="ECO:0000313" key="8">
    <source>
        <dbReference type="Proteomes" id="UP000763505"/>
    </source>
</evidence>
<dbReference type="Pfam" id="PF01943">
    <property type="entry name" value="Polysacc_synt"/>
    <property type="match status" value="1"/>
</dbReference>
<reference evidence="7" key="1">
    <citation type="journal article" date="2021" name="PeerJ">
        <title>Extensive microbial diversity within the chicken gut microbiome revealed by metagenomics and culture.</title>
        <authorList>
            <person name="Gilroy R."/>
            <person name="Ravi A."/>
            <person name="Getino M."/>
            <person name="Pursley I."/>
            <person name="Horton D.L."/>
            <person name="Alikhan N.F."/>
            <person name="Baker D."/>
            <person name="Gharbi K."/>
            <person name="Hall N."/>
            <person name="Watson M."/>
            <person name="Adriaenssens E.M."/>
            <person name="Foster-Nyarko E."/>
            <person name="Jarju S."/>
            <person name="Secka A."/>
            <person name="Antonio M."/>
            <person name="Oren A."/>
            <person name="Chaudhuri R.R."/>
            <person name="La Ragione R."/>
            <person name="Hildebrand F."/>
            <person name="Pallen M.J."/>
        </authorList>
    </citation>
    <scope>NUCLEOTIDE SEQUENCE</scope>
    <source>
        <strain evidence="7">6019</strain>
    </source>
</reference>
<feature type="transmembrane region" description="Helical" evidence="6">
    <location>
        <begin position="202"/>
        <end position="223"/>
    </location>
</feature>
<comment type="caution">
    <text evidence="7">The sequence shown here is derived from an EMBL/GenBank/DDBJ whole genome shotgun (WGS) entry which is preliminary data.</text>
</comment>
<feature type="transmembrane region" description="Helical" evidence="6">
    <location>
        <begin position="45"/>
        <end position="68"/>
    </location>
</feature>
<dbReference type="AlphaFoldDB" id="A0A921JBW4"/>
<evidence type="ECO:0000313" key="7">
    <source>
        <dbReference type="EMBL" id="HJE19993.1"/>
    </source>
</evidence>
<keyword evidence="3 6" id="KW-0812">Transmembrane</keyword>
<dbReference type="InterPro" id="IPR050833">
    <property type="entry name" value="Poly_Biosynth_Transport"/>
</dbReference>
<accession>A0A921JBW4</accession>
<sequence length="545" mass="60838">MSQKNDSEKMLRGSWLLTVGAVSTQIMGMLYIIPFYSIMGGEENLALYGYAYTPYAIMLSFAIAGLPGAVSKFIAKYNALGMYKTSQKLYLSSFIVSFGLGIISFIILFFMAPILADIQTLYAGDAIWSTEDITRVIRVISFAIIIIPLFATWRGVFQGFESFGPTTASLVLEQLVRIIFLLAGTYIVIEVINGSIRTANEVAVFAAFIGGFAALFTLMFFWFKRKPHIDKMVASDDTGETLSYRVMYKEIISYSVPIILMGISISTLMLIDQLTHNNALEMANVPETYHHEWFTILNLTTHKLVMIPTAFASAFGVSSIPFITKNYFLKQLDSVNVHIKTTLLSTLIFTIPAALGLLILSAPIYTAFYEYNEFGNLVLLVYAPVAILFALFTVTCSIMQGINKQWYTMVYIVIMFAVKLLINIPLIMEFYTVGAVLGTMISLAVGITLNLLTIKYFSKFKSRTLLRPLTEMVVYSIVMVLVVEVIYFLLNRHLDITGTMDAIIMLVATIPIAVVVYIVLIFKTGLADAVLGETAQKIRRKLRVL</sequence>
<feature type="transmembrane region" description="Helical" evidence="6">
    <location>
        <begin position="89"/>
        <end position="116"/>
    </location>
</feature>
<dbReference type="PANTHER" id="PTHR30250:SF21">
    <property type="entry name" value="LIPID II FLIPPASE MURJ"/>
    <property type="match status" value="1"/>
</dbReference>
<dbReference type="PIRSF" id="PIRSF038958">
    <property type="entry name" value="PG_synth_SpoVB"/>
    <property type="match status" value="1"/>
</dbReference>
<evidence type="ECO:0000256" key="2">
    <source>
        <dbReference type="ARBA" id="ARBA00022475"/>
    </source>
</evidence>
<evidence type="ECO:0000256" key="1">
    <source>
        <dbReference type="ARBA" id="ARBA00004651"/>
    </source>
</evidence>
<evidence type="ECO:0000256" key="5">
    <source>
        <dbReference type="ARBA" id="ARBA00023136"/>
    </source>
</evidence>
<evidence type="ECO:0000256" key="3">
    <source>
        <dbReference type="ARBA" id="ARBA00022692"/>
    </source>
</evidence>
<name>A0A921JBW4_9STAP</name>
<dbReference type="InterPro" id="IPR002797">
    <property type="entry name" value="Polysacc_synth"/>
</dbReference>